<protein>
    <submittedName>
        <fullName evidence="4">Forkhead-associated domain-containing protein</fullName>
    </submittedName>
</protein>
<dbReference type="InterPro" id="IPR008984">
    <property type="entry name" value="SMAD_FHA_dom_sf"/>
</dbReference>
<evidence type="ECO:0000313" key="4">
    <source>
        <dbReference type="EMBL" id="KAF4031129.1"/>
    </source>
</evidence>
<dbReference type="Pfam" id="PF00498">
    <property type="entry name" value="FHA"/>
    <property type="match status" value="1"/>
</dbReference>
<sequence>MTSPSLPWGRLVLLTKTQRGSLPGHYDLSRSKHCIGRVAKRCDIHIPKHFISALHCIIRLQGKDSCGQPVVDIEDLSRNGVWVNIQKVGARRKTQLKRGYVIHFTAPDTTDVSELAYKLEILSCDELDARSTADEIPRSGCTRKRAHEELQCTQSPTKITHSPPLPRPVKKLRHAINSQKSSREENEPVGEPASELGNTPTTQHSSGPSTRTAGERWHRVHVPAAESKLVELEKKHDQLIGIFTKNALALDEKSKQLEQAQKELEALREENETLKKSFEQSKIVKDEACN</sequence>
<evidence type="ECO:0000256" key="2">
    <source>
        <dbReference type="SAM" id="MobiDB-lite"/>
    </source>
</evidence>
<name>A0A833VW03_PHYIN</name>
<keyword evidence="1" id="KW-0175">Coiled coil</keyword>
<dbReference type="CDD" id="cd00060">
    <property type="entry name" value="FHA"/>
    <property type="match status" value="1"/>
</dbReference>
<feature type="compositionally biased region" description="Polar residues" evidence="2">
    <location>
        <begin position="151"/>
        <end position="160"/>
    </location>
</feature>
<dbReference type="EMBL" id="WSZM01000603">
    <property type="protein sequence ID" value="KAF4031129.1"/>
    <property type="molecule type" value="Genomic_DNA"/>
</dbReference>
<comment type="caution">
    <text evidence="4">The sequence shown here is derived from an EMBL/GenBank/DDBJ whole genome shotgun (WGS) entry which is preliminary data.</text>
</comment>
<dbReference type="AlphaFoldDB" id="A0A833VW03"/>
<gene>
    <name evidence="4" type="ORF">GN244_ATG17001</name>
</gene>
<proteinExistence type="predicted"/>
<dbReference type="InterPro" id="IPR000253">
    <property type="entry name" value="FHA_dom"/>
</dbReference>
<reference evidence="4" key="1">
    <citation type="submission" date="2020-04" db="EMBL/GenBank/DDBJ databases">
        <title>Hybrid Assembly of Korean Phytophthora infestans isolates.</title>
        <authorList>
            <person name="Prokchorchik M."/>
            <person name="Lee Y."/>
            <person name="Seo J."/>
            <person name="Cho J.-H."/>
            <person name="Park Y.-E."/>
            <person name="Jang D.-C."/>
            <person name="Im J.-S."/>
            <person name="Choi J.-G."/>
            <person name="Park H.-J."/>
            <person name="Lee G.-B."/>
            <person name="Lee Y.-G."/>
            <person name="Hong S.-Y."/>
            <person name="Cho K."/>
            <person name="Sohn K.H."/>
        </authorList>
    </citation>
    <scope>NUCLEOTIDE SEQUENCE</scope>
    <source>
        <strain evidence="4">KR_1_A1</strain>
    </source>
</reference>
<feature type="compositionally biased region" description="Polar residues" evidence="2">
    <location>
        <begin position="196"/>
        <end position="212"/>
    </location>
</feature>
<dbReference type="Gene3D" id="2.60.200.20">
    <property type="match status" value="1"/>
</dbReference>
<feature type="coiled-coil region" evidence="1">
    <location>
        <begin position="247"/>
        <end position="284"/>
    </location>
</feature>
<dbReference type="SMART" id="SM00240">
    <property type="entry name" value="FHA"/>
    <property type="match status" value="1"/>
</dbReference>
<organism evidence="4 5">
    <name type="scientific">Phytophthora infestans</name>
    <name type="common">Potato late blight agent</name>
    <name type="synonym">Botrytis infestans</name>
    <dbReference type="NCBI Taxonomy" id="4787"/>
    <lineage>
        <taxon>Eukaryota</taxon>
        <taxon>Sar</taxon>
        <taxon>Stramenopiles</taxon>
        <taxon>Oomycota</taxon>
        <taxon>Peronosporomycetes</taxon>
        <taxon>Peronosporales</taxon>
        <taxon>Peronosporaceae</taxon>
        <taxon>Phytophthora</taxon>
    </lineage>
</organism>
<dbReference type="SUPFAM" id="SSF49879">
    <property type="entry name" value="SMAD/FHA domain"/>
    <property type="match status" value="1"/>
</dbReference>
<evidence type="ECO:0000313" key="5">
    <source>
        <dbReference type="Proteomes" id="UP000602510"/>
    </source>
</evidence>
<keyword evidence="5" id="KW-1185">Reference proteome</keyword>
<accession>A0A833VW03</accession>
<feature type="region of interest" description="Disordered" evidence="2">
    <location>
        <begin position="147"/>
        <end position="217"/>
    </location>
</feature>
<evidence type="ECO:0000256" key="1">
    <source>
        <dbReference type="SAM" id="Coils"/>
    </source>
</evidence>
<dbReference type="Proteomes" id="UP000602510">
    <property type="component" value="Unassembled WGS sequence"/>
</dbReference>
<evidence type="ECO:0000259" key="3">
    <source>
        <dbReference type="PROSITE" id="PS50006"/>
    </source>
</evidence>
<feature type="domain" description="FHA" evidence="3">
    <location>
        <begin position="33"/>
        <end position="88"/>
    </location>
</feature>
<dbReference type="PROSITE" id="PS50006">
    <property type="entry name" value="FHA_DOMAIN"/>
    <property type="match status" value="1"/>
</dbReference>